<dbReference type="PROSITE" id="PS50158">
    <property type="entry name" value="ZF_CCHC"/>
    <property type="match status" value="1"/>
</dbReference>
<gene>
    <name evidence="4" type="ORF">UXM345_LOCUS30996</name>
</gene>
<feature type="compositionally biased region" description="Polar residues" evidence="2">
    <location>
        <begin position="141"/>
        <end position="150"/>
    </location>
</feature>
<dbReference type="AlphaFoldDB" id="A0A820F581"/>
<comment type="caution">
    <text evidence="4">The sequence shown here is derived from an EMBL/GenBank/DDBJ whole genome shotgun (WGS) entry which is preliminary data.</text>
</comment>
<keyword evidence="1" id="KW-0479">Metal-binding</keyword>
<reference evidence="4" key="1">
    <citation type="submission" date="2021-02" db="EMBL/GenBank/DDBJ databases">
        <authorList>
            <person name="Nowell W R."/>
        </authorList>
    </citation>
    <scope>NUCLEOTIDE SEQUENCE</scope>
</reference>
<keyword evidence="1" id="KW-0862">Zinc</keyword>
<feature type="region of interest" description="Disordered" evidence="2">
    <location>
        <begin position="133"/>
        <end position="156"/>
    </location>
</feature>
<dbReference type="SUPFAM" id="SSF56219">
    <property type="entry name" value="DNase I-like"/>
    <property type="match status" value="1"/>
</dbReference>
<accession>A0A820F581</accession>
<evidence type="ECO:0000259" key="3">
    <source>
        <dbReference type="PROSITE" id="PS50158"/>
    </source>
</evidence>
<name>A0A820F581_9BILA</name>
<sequence>MSSKEKDIICDSNDVIITGKSRENVSDKGCIENDLQQNDLNINNIIKHPFKRQLISSRYIGDNVPNEDDNDKFVLTGMQNKRKQRRAGDKTNKEHNDDDLLIIDQNTATTTNINVNNGRMFINSKNKSYNNMNRNENFNNQSTNHSYNRNTQEDKYRNKNKKYDMSNDSYHHDQNISEIQHVKLSDELDKNPRIRRKEKGNLDIHISQHALLYAVENNFPPIKLGCQPKINLNQQGNDIIKGLFASIENNFRLKNKNYRHPLGFDYWYLDKNGDLTCYTKHTELFVYLCDSQNIPTQIGNMNITPSRPRHLPAQHSIVLKFVPNYITNEEIEIEIKTSVKSVFNIEEMKGSRTEKSRHVKLEIVSIDDYNLIINNGGITINGHLVEVHEFLSPPRLLMCSKCNEPGHIRRNCHFQYDACRRCGKDRSIGEHKECNVCCHRCNQNHLCTDYKCPFLVDYRRSLVFKLKYQPNLLPPNVNIFIPTECRDRGAKNNQILSSGIDTQVNDESVWNELKLKQIELNKTNNELNLKVQLLKTKYGDHMKKMNSILLIISQQVKIQNESIKRCYTTINEILSIISSTFEVFPQLFTNPAGTNSFGGVMLMYHTSIKRKLLDRETNFILIELSLSNETFYIGGLYVPPGSLPPFQLLSKHQNKSFYIFGDFNAKHTEWGSTGNELIVPQKATSKRSESIIDFGITCDATGWTSEVLDEGTSDHYPILFQSSISVGENSCFRITNWKIFTFFLTTIYEYWLSTVYNLDDETFFNIFSLFLTSLWDRCSNYEKVNKYRPPWPPYLVLMTKSTNRAHRKYRRNRTILNLQFFLTLKELFINERTHILESKTEKKLLWISNGHNIWKFAKPSFHSFTPPFHGLSLDKQKINNSQEIVDKVADYFEEHFQEPEHDVNNPAHTEAIISYNQIEYTPNISLEQITILEVNNEWKKFKGKKSTDSIETSAYMLKQLS</sequence>
<evidence type="ECO:0000256" key="2">
    <source>
        <dbReference type="SAM" id="MobiDB-lite"/>
    </source>
</evidence>
<evidence type="ECO:0000313" key="5">
    <source>
        <dbReference type="Proteomes" id="UP000663842"/>
    </source>
</evidence>
<dbReference type="InterPro" id="IPR001878">
    <property type="entry name" value="Znf_CCHC"/>
</dbReference>
<dbReference type="GO" id="GO:0008270">
    <property type="term" value="F:zinc ion binding"/>
    <property type="evidence" value="ECO:0007669"/>
    <property type="project" value="UniProtKB-KW"/>
</dbReference>
<dbReference type="InterPro" id="IPR036691">
    <property type="entry name" value="Endo/exonu/phosph_ase_sf"/>
</dbReference>
<dbReference type="Proteomes" id="UP000663842">
    <property type="component" value="Unassembled WGS sequence"/>
</dbReference>
<proteinExistence type="predicted"/>
<protein>
    <recommendedName>
        <fullName evidence="3">CCHC-type domain-containing protein</fullName>
    </recommendedName>
</protein>
<evidence type="ECO:0000256" key="1">
    <source>
        <dbReference type="PROSITE-ProRule" id="PRU00047"/>
    </source>
</evidence>
<keyword evidence="1" id="KW-0863">Zinc-finger</keyword>
<evidence type="ECO:0000313" key="4">
    <source>
        <dbReference type="EMBL" id="CAF4255833.1"/>
    </source>
</evidence>
<feature type="domain" description="CCHC-type" evidence="3">
    <location>
        <begin position="399"/>
        <end position="412"/>
    </location>
</feature>
<dbReference type="Gene3D" id="3.60.10.10">
    <property type="entry name" value="Endonuclease/exonuclease/phosphatase"/>
    <property type="match status" value="1"/>
</dbReference>
<dbReference type="EMBL" id="CAJOBF010008450">
    <property type="protein sequence ID" value="CAF4255833.1"/>
    <property type="molecule type" value="Genomic_DNA"/>
</dbReference>
<dbReference type="GO" id="GO:0003676">
    <property type="term" value="F:nucleic acid binding"/>
    <property type="evidence" value="ECO:0007669"/>
    <property type="project" value="InterPro"/>
</dbReference>
<organism evidence="4 5">
    <name type="scientific">Rotaria magnacalcarata</name>
    <dbReference type="NCBI Taxonomy" id="392030"/>
    <lineage>
        <taxon>Eukaryota</taxon>
        <taxon>Metazoa</taxon>
        <taxon>Spiralia</taxon>
        <taxon>Gnathifera</taxon>
        <taxon>Rotifera</taxon>
        <taxon>Eurotatoria</taxon>
        <taxon>Bdelloidea</taxon>
        <taxon>Philodinida</taxon>
        <taxon>Philodinidae</taxon>
        <taxon>Rotaria</taxon>
    </lineage>
</organism>